<dbReference type="Proteomes" id="UP001497516">
    <property type="component" value="Chromosome 2"/>
</dbReference>
<evidence type="ECO:0000313" key="2">
    <source>
        <dbReference type="Proteomes" id="UP001497516"/>
    </source>
</evidence>
<keyword evidence="2" id="KW-1185">Reference proteome</keyword>
<organism evidence="1 2">
    <name type="scientific">Linum trigynum</name>
    <dbReference type="NCBI Taxonomy" id="586398"/>
    <lineage>
        <taxon>Eukaryota</taxon>
        <taxon>Viridiplantae</taxon>
        <taxon>Streptophyta</taxon>
        <taxon>Embryophyta</taxon>
        <taxon>Tracheophyta</taxon>
        <taxon>Spermatophyta</taxon>
        <taxon>Magnoliopsida</taxon>
        <taxon>eudicotyledons</taxon>
        <taxon>Gunneridae</taxon>
        <taxon>Pentapetalae</taxon>
        <taxon>rosids</taxon>
        <taxon>fabids</taxon>
        <taxon>Malpighiales</taxon>
        <taxon>Linaceae</taxon>
        <taxon>Linum</taxon>
    </lineage>
</organism>
<name>A0AAV2D7Q5_9ROSI</name>
<dbReference type="EMBL" id="OZ034815">
    <property type="protein sequence ID" value="CAL1368891.1"/>
    <property type="molecule type" value="Genomic_DNA"/>
</dbReference>
<sequence>MLHDDKNHGHWSLISAVISIWSVQFTTPGHHHRLGFHLAASSCFWLDSTSLIMEADAVELDLWKPTPWSLIYHHQWQNPCHSIQL</sequence>
<accession>A0AAV2D7Q5</accession>
<protein>
    <submittedName>
        <fullName evidence="1">Uncharacterized protein</fullName>
    </submittedName>
</protein>
<proteinExistence type="predicted"/>
<gene>
    <name evidence="1" type="ORF">LTRI10_LOCUS11789</name>
</gene>
<reference evidence="1 2" key="1">
    <citation type="submission" date="2024-04" db="EMBL/GenBank/DDBJ databases">
        <authorList>
            <person name="Fracassetti M."/>
        </authorList>
    </citation>
    <scope>NUCLEOTIDE SEQUENCE [LARGE SCALE GENOMIC DNA]</scope>
</reference>
<dbReference type="AlphaFoldDB" id="A0AAV2D7Q5"/>
<evidence type="ECO:0000313" key="1">
    <source>
        <dbReference type="EMBL" id="CAL1368891.1"/>
    </source>
</evidence>